<dbReference type="Gene3D" id="2.120.10.30">
    <property type="entry name" value="TolB, C-terminal domain"/>
    <property type="match status" value="1"/>
</dbReference>
<reference evidence="2" key="1">
    <citation type="submission" date="2025-08" db="UniProtKB">
        <authorList>
            <consortium name="RefSeq"/>
        </authorList>
    </citation>
    <scope>IDENTIFICATION</scope>
    <source>
        <tissue evidence="2">Whole sample</tissue>
    </source>
</reference>
<name>A0A8B8AGE3_CRAVI</name>
<dbReference type="GeneID" id="111102207"/>
<dbReference type="SUPFAM" id="SSF101898">
    <property type="entry name" value="NHL repeat"/>
    <property type="match status" value="1"/>
</dbReference>
<dbReference type="KEGG" id="cvn:111102207"/>
<evidence type="ECO:0000313" key="2">
    <source>
        <dbReference type="RefSeq" id="XP_022290567.1"/>
    </source>
</evidence>
<dbReference type="AlphaFoldDB" id="A0A8B8AGE3"/>
<dbReference type="InterPro" id="IPR011042">
    <property type="entry name" value="6-blade_b-propeller_TolB-like"/>
</dbReference>
<proteinExistence type="predicted"/>
<protein>
    <submittedName>
        <fullName evidence="2">Uncharacterized protein LOC111102207</fullName>
    </submittedName>
</protein>
<sequence length="233" mass="26181">MHETLHSMYEMEESNEVTPTIHYSSKNQEFSKLPPKVLVSMPKFIPKPIEKEELCRLIGKLTPLSTTLEERVFTAKKPNTSVRELLDEPEVVNTIKTSTGHEKLLSVTCLNEEEIWTSGLTADIKCFNTQGVLQKTIKTKSGEWPDDIAVYSDGALVYSDGRIGTVYKVKNDQTEEIIRLQGWIPVNLCVTSSGDLLVTMTVRVESLLQIVITIVSMSLIWMDNFSVISTTVV</sequence>
<dbReference type="RefSeq" id="XP_022290567.1">
    <property type="nucleotide sequence ID" value="XM_022434859.1"/>
</dbReference>
<accession>A0A8B8AGE3</accession>
<dbReference type="Proteomes" id="UP000694844">
    <property type="component" value="Chromosome 6"/>
</dbReference>
<gene>
    <name evidence="2" type="primary">LOC111102207</name>
</gene>
<dbReference type="OrthoDB" id="6179802at2759"/>
<keyword evidence="1" id="KW-1185">Reference proteome</keyword>
<evidence type="ECO:0000313" key="1">
    <source>
        <dbReference type="Proteomes" id="UP000694844"/>
    </source>
</evidence>
<organism evidence="1 2">
    <name type="scientific">Crassostrea virginica</name>
    <name type="common">Eastern oyster</name>
    <dbReference type="NCBI Taxonomy" id="6565"/>
    <lineage>
        <taxon>Eukaryota</taxon>
        <taxon>Metazoa</taxon>
        <taxon>Spiralia</taxon>
        <taxon>Lophotrochozoa</taxon>
        <taxon>Mollusca</taxon>
        <taxon>Bivalvia</taxon>
        <taxon>Autobranchia</taxon>
        <taxon>Pteriomorphia</taxon>
        <taxon>Ostreida</taxon>
        <taxon>Ostreoidea</taxon>
        <taxon>Ostreidae</taxon>
        <taxon>Crassostrea</taxon>
    </lineage>
</organism>